<dbReference type="SUPFAM" id="SSF117782">
    <property type="entry name" value="YbjQ-like"/>
    <property type="match status" value="1"/>
</dbReference>
<dbReference type="EMBL" id="BQXS01012629">
    <property type="protein sequence ID" value="GKT25997.1"/>
    <property type="molecule type" value="Genomic_DNA"/>
</dbReference>
<keyword evidence="4" id="KW-1185">Reference proteome</keyword>
<sequence length="1211" mass="133971">LQGIVGFINLTITLEDRAEEDVLSSLRYFPSSSLPSTSTGRVPSSTILSMPLLPPISPNNVLVISSPYPPLHTHIHSLLDFVEELVVVEDPEFLWGDTFRAATNTNAKREHVLTQAIIELRRQVCSRTYRIGANAILGYDISVDAMGKPGRAFIVVRCRGTAVLLKEDPHWRDFSSSPCSLHDGSVITPDVIYRQTYTLPHQTISSQRHSAMTKDAQSLGYDERHDTGVIDVLTELTDIKGHLPPLVFTLHALHSLSDISPLSYIGCILSSCCVEELKYTSTQQTRLALDSVWVSVRGEIKKNVRDMGGSCVGGYSEGVAVARDIGIFLAYGSVVAVKKKRRKKRYLDQIDIDKDMTDAISSSKRLGSSPHASEREGTYDHYHQPTSTFMYTTTGSSHPLPPCSILHSPHAQSTHGHSRCMHCREGFVPPLLLTTVSPPPSLLPLFMPLNSSGHKSIPLCVRQVRRIDEFTQKEGDHGGKCAVAIAHAFPFIQHLLHEELVRRLVFLGLNCVFRYSIRVSLSNTFIVSTATGDGMLCRALPPPPRLASPSELSKHPSISLLMTELKRMQRVFFKERLEYWKKIDGSASKYSILSHEELEEEDIRCVTECFSKKQNRKVEEEKLQGRISEEEEAEQEEDIGDGITESDELTAMAQDDDILDIEVSGDSPNHGIKSRHYKLEDDEEDSKSGIIITIKDENDEESSSSSSSSHSDKVYQYAQRTGAVISPVPLHISNPRHIQALMDIVLPPPTVHIQGLYIGYGEKEPKYKVISHKVLRDPPSTVSQSQLMPQTRLDAPSSPMSVESVDPLDDVKGKDITFAPWLDQACDCPNCCSLGAPGHHPWVEGALECADVIVPVQDDKESDESFTESSSSSSSLLSLLSSTYTQMLRACVFQTKDGHNSTLYIGIPRLIPIRNAHNIDHESFLISVEGGCVCDFRSTTIQHIFYEETTHPSTDAKVSCIPREDIKCLDKSANGLDSTQEGVKKTVEFKIREPLCEGPKDKESVSSQVDDMASKHDIENDSASDPSVGPDQVPKTEFSDVTCLPFIPGKHIIQYIAHETFVLIREITPVKTGLFPKIWSWIRSKVGPLLGSSNSNSSVRLNSSSRIRGIRSGVSTKPHVTAKPKQSSSTADEETDVCNDIVHVWNEACSEALGIMRARANVVNADAVVSYNIKPIHAYADKNSVYLLLLVTGNSVNCIDKPDEDEFDGDF</sequence>
<organism evidence="3 4">
    <name type="scientific">Aduncisulcus paluster</name>
    <dbReference type="NCBI Taxonomy" id="2918883"/>
    <lineage>
        <taxon>Eukaryota</taxon>
        <taxon>Metamonada</taxon>
        <taxon>Carpediemonas-like organisms</taxon>
        <taxon>Aduncisulcus</taxon>
    </lineage>
</organism>
<comment type="caution">
    <text evidence="3">The sequence shown here is derived from an EMBL/GenBank/DDBJ whole genome shotgun (WGS) entry which is preliminary data.</text>
</comment>
<dbReference type="PANTHER" id="PTHR37412">
    <property type="entry name" value="C2 DOMAIN-CONTAINING PROTEIN 5"/>
    <property type="match status" value="1"/>
</dbReference>
<dbReference type="InterPro" id="IPR035439">
    <property type="entry name" value="UPF0145_dom_sf"/>
</dbReference>
<gene>
    <name evidence="3" type="ORF">ADUPG1_013206</name>
</gene>
<reference evidence="3" key="1">
    <citation type="submission" date="2022-03" db="EMBL/GenBank/DDBJ databases">
        <title>Draft genome sequence of Aduncisulcus paluster, a free-living microaerophilic Fornicata.</title>
        <authorList>
            <person name="Yuyama I."/>
            <person name="Kume K."/>
            <person name="Tamura T."/>
            <person name="Inagaki Y."/>
            <person name="Hashimoto T."/>
        </authorList>
    </citation>
    <scope>NUCLEOTIDE SEQUENCE</scope>
    <source>
        <strain evidence="3">NY0171</strain>
    </source>
</reference>
<evidence type="ECO:0000313" key="4">
    <source>
        <dbReference type="Proteomes" id="UP001057375"/>
    </source>
</evidence>
<feature type="compositionally biased region" description="Basic and acidic residues" evidence="1">
    <location>
        <begin position="618"/>
        <end position="628"/>
    </location>
</feature>
<feature type="non-terminal residue" evidence="3">
    <location>
        <position position="1"/>
    </location>
</feature>
<evidence type="ECO:0000256" key="1">
    <source>
        <dbReference type="SAM" id="MobiDB-lite"/>
    </source>
</evidence>
<dbReference type="Pfam" id="PF23025">
    <property type="entry name" value="YbjQ_2"/>
    <property type="match status" value="1"/>
</dbReference>
<feature type="region of interest" description="Disordered" evidence="1">
    <location>
        <begin position="618"/>
        <end position="646"/>
    </location>
</feature>
<protein>
    <submittedName>
        <fullName evidence="3">C2 domain-containing protein 5 like protein</fullName>
    </submittedName>
</protein>
<proteinExistence type="predicted"/>
<dbReference type="InterPro" id="IPR056431">
    <property type="entry name" value="C2CD5_YbjQ-rel_dom"/>
</dbReference>
<feature type="region of interest" description="Disordered" evidence="1">
    <location>
        <begin position="997"/>
        <end position="1034"/>
    </location>
</feature>
<accession>A0ABQ5K257</accession>
<evidence type="ECO:0000259" key="2">
    <source>
        <dbReference type="Pfam" id="PF23025"/>
    </source>
</evidence>
<dbReference type="InterPro" id="IPR038983">
    <property type="entry name" value="C2CD5"/>
</dbReference>
<feature type="region of interest" description="Disordered" evidence="1">
    <location>
        <begin position="778"/>
        <end position="806"/>
    </location>
</feature>
<feature type="domain" description="C2" evidence="2">
    <location>
        <begin position="61"/>
        <end position="166"/>
    </location>
</feature>
<name>A0ABQ5K257_9EUKA</name>
<feature type="region of interest" description="Disordered" evidence="1">
    <location>
        <begin position="361"/>
        <end position="380"/>
    </location>
</feature>
<evidence type="ECO:0000313" key="3">
    <source>
        <dbReference type="EMBL" id="GKT25997.1"/>
    </source>
</evidence>
<dbReference type="Proteomes" id="UP001057375">
    <property type="component" value="Unassembled WGS sequence"/>
</dbReference>
<dbReference type="PANTHER" id="PTHR37412:SF2">
    <property type="entry name" value="C2 DOMAIN-CONTAINING PROTEIN 5"/>
    <property type="match status" value="1"/>
</dbReference>
<feature type="region of interest" description="Disordered" evidence="1">
    <location>
        <begin position="661"/>
        <end position="715"/>
    </location>
</feature>
<feature type="compositionally biased region" description="Acidic residues" evidence="1">
    <location>
        <begin position="629"/>
        <end position="646"/>
    </location>
</feature>
<feature type="compositionally biased region" description="Polar residues" evidence="1">
    <location>
        <begin position="780"/>
        <end position="789"/>
    </location>
</feature>